<dbReference type="RefSeq" id="XP_026631057.1">
    <property type="nucleotide sequence ID" value="XM_026776403.1"/>
</dbReference>
<evidence type="ECO:0000313" key="2">
    <source>
        <dbReference type="EMBL" id="RDH38035.1"/>
    </source>
</evidence>
<keyword evidence="1" id="KW-1133">Transmembrane helix</keyword>
<reference evidence="2 3" key="1">
    <citation type="submission" date="2018-07" db="EMBL/GenBank/DDBJ databases">
        <title>The genomes of Aspergillus section Nigri reveals drivers in fungal speciation.</title>
        <authorList>
            <consortium name="DOE Joint Genome Institute"/>
            <person name="Vesth T.C."/>
            <person name="Nybo J."/>
            <person name="Theobald S."/>
            <person name="Brandl J."/>
            <person name="Frisvad J.C."/>
            <person name="Nielsen K.F."/>
            <person name="Lyhne E.K."/>
            <person name="Kogle M.E."/>
            <person name="Kuo A."/>
            <person name="Riley R."/>
            <person name="Clum A."/>
            <person name="Nolan M."/>
            <person name="Lipzen A."/>
            <person name="Salamov A."/>
            <person name="Henrissat B."/>
            <person name="Wiebenga A."/>
            <person name="De vries R.P."/>
            <person name="Grigoriev I.V."/>
            <person name="Mortensen U.H."/>
            <person name="Andersen M.R."/>
            <person name="Baker S.E."/>
        </authorList>
    </citation>
    <scope>NUCLEOTIDE SEQUENCE [LARGE SCALE GENOMIC DNA]</scope>
    <source>
        <strain evidence="2 3">CBS 139.54b</strain>
    </source>
</reference>
<feature type="transmembrane region" description="Helical" evidence="1">
    <location>
        <begin position="54"/>
        <end position="77"/>
    </location>
</feature>
<dbReference type="EMBL" id="KZ852034">
    <property type="protein sequence ID" value="RDH38035.1"/>
    <property type="molecule type" value="Genomic_DNA"/>
</dbReference>
<gene>
    <name evidence="2" type="ORF">BDQ94DRAFT_72699</name>
</gene>
<name>A0A3F3QG00_9EURO</name>
<sequence length="123" mass="13695">MDGLSSLYQHGRIDIYPVVCSTTWSPFGLHSSMSCLMLLRFLLFRIYPKLMFSLALPLPCVVSLAGLKFLAFMSTYWKPITCPCLHGPLPFYCVSVALGLGPTKLRCSRKTLVALFRSGQPSD</sequence>
<proteinExistence type="predicted"/>
<keyword evidence="3" id="KW-1185">Reference proteome</keyword>
<protein>
    <submittedName>
        <fullName evidence="2">Uncharacterized protein</fullName>
    </submittedName>
</protein>
<evidence type="ECO:0000256" key="1">
    <source>
        <dbReference type="SAM" id="Phobius"/>
    </source>
</evidence>
<accession>A0A3F3QG00</accession>
<dbReference type="GeneID" id="38144759"/>
<dbReference type="AlphaFoldDB" id="A0A3F3QG00"/>
<keyword evidence="1" id="KW-0812">Transmembrane</keyword>
<evidence type="ECO:0000313" key="3">
    <source>
        <dbReference type="Proteomes" id="UP000253729"/>
    </source>
</evidence>
<organism evidence="2 3">
    <name type="scientific">Aspergillus welwitschiae</name>
    <dbReference type="NCBI Taxonomy" id="1341132"/>
    <lineage>
        <taxon>Eukaryota</taxon>
        <taxon>Fungi</taxon>
        <taxon>Dikarya</taxon>
        <taxon>Ascomycota</taxon>
        <taxon>Pezizomycotina</taxon>
        <taxon>Eurotiomycetes</taxon>
        <taxon>Eurotiomycetidae</taxon>
        <taxon>Eurotiales</taxon>
        <taxon>Aspergillaceae</taxon>
        <taxon>Aspergillus</taxon>
        <taxon>Aspergillus subgen. Circumdati</taxon>
    </lineage>
</organism>
<dbReference type="Proteomes" id="UP000253729">
    <property type="component" value="Unassembled WGS sequence"/>
</dbReference>
<keyword evidence="1" id="KW-0472">Membrane</keyword>